<dbReference type="EMBL" id="AP023321">
    <property type="protein sequence ID" value="BCI60172.1"/>
    <property type="molecule type" value="Genomic_DNA"/>
</dbReference>
<dbReference type="Pfam" id="PF13419">
    <property type="entry name" value="HAD_2"/>
    <property type="match status" value="1"/>
</dbReference>
<dbReference type="InterPro" id="IPR023214">
    <property type="entry name" value="HAD_sf"/>
</dbReference>
<dbReference type="NCBIfam" id="TIGR01549">
    <property type="entry name" value="HAD-SF-IA-v1"/>
    <property type="match status" value="1"/>
</dbReference>
<dbReference type="InterPro" id="IPR050155">
    <property type="entry name" value="HAD-like_hydrolase_sf"/>
</dbReference>
<dbReference type="InterPro" id="IPR041492">
    <property type="entry name" value="HAD_2"/>
</dbReference>
<dbReference type="SFLD" id="SFLDG01135">
    <property type="entry name" value="C1.5.6:_HAD__Beta-PGM__Phospha"/>
    <property type="match status" value="1"/>
</dbReference>
<dbReference type="InterPro" id="IPR023198">
    <property type="entry name" value="PGP-like_dom2"/>
</dbReference>
<dbReference type="Proteomes" id="UP000593890">
    <property type="component" value="Chromosome"/>
</dbReference>
<dbReference type="Gene3D" id="3.40.50.1000">
    <property type="entry name" value="HAD superfamily/HAD-like"/>
    <property type="match status" value="1"/>
</dbReference>
<dbReference type="SFLD" id="SFLDS00003">
    <property type="entry name" value="Haloacid_Dehalogenase"/>
    <property type="match status" value="1"/>
</dbReference>
<dbReference type="SFLD" id="SFLDG01129">
    <property type="entry name" value="C1.5:_HAD__Beta-PGM__Phosphata"/>
    <property type="match status" value="1"/>
</dbReference>
<dbReference type="Gene3D" id="1.10.150.240">
    <property type="entry name" value="Putative phosphatase, domain 2"/>
    <property type="match status" value="1"/>
</dbReference>
<dbReference type="NCBIfam" id="TIGR01509">
    <property type="entry name" value="HAD-SF-IA-v3"/>
    <property type="match status" value="1"/>
</dbReference>
<evidence type="ECO:0000313" key="2">
    <source>
        <dbReference type="Proteomes" id="UP000593890"/>
    </source>
</evidence>
<reference evidence="2" key="1">
    <citation type="submission" date="2020-07" db="EMBL/GenBank/DDBJ databases">
        <title>Complete genome sequencing of Clostridia bacterium strain 12CBH8.</title>
        <authorList>
            <person name="Sakamoto M."/>
            <person name="Murakami T."/>
            <person name="Mori H."/>
        </authorList>
    </citation>
    <scope>NUCLEOTIDE SEQUENCE [LARGE SCALE GENOMIC DNA]</scope>
    <source>
        <strain evidence="2">12CBH8</strain>
    </source>
</reference>
<dbReference type="GO" id="GO:0005829">
    <property type="term" value="C:cytosol"/>
    <property type="evidence" value="ECO:0007669"/>
    <property type="project" value="TreeGrafter"/>
</dbReference>
<organism evidence="1 2">
    <name type="scientific">Solibaculum mannosilyticum</name>
    <dbReference type="NCBI Taxonomy" id="2780922"/>
    <lineage>
        <taxon>Bacteria</taxon>
        <taxon>Bacillati</taxon>
        <taxon>Bacillota</taxon>
        <taxon>Clostridia</taxon>
        <taxon>Eubacteriales</taxon>
        <taxon>Oscillospiraceae</taxon>
        <taxon>Solibaculum</taxon>
    </lineage>
</organism>
<protein>
    <submittedName>
        <fullName evidence="1">Phosphoglycolate phosphatase</fullName>
    </submittedName>
</protein>
<dbReference type="PRINTS" id="PR00413">
    <property type="entry name" value="HADHALOGNASE"/>
</dbReference>
<dbReference type="InterPro" id="IPR006439">
    <property type="entry name" value="HAD-SF_hydro_IA"/>
</dbReference>
<keyword evidence="2" id="KW-1185">Reference proteome</keyword>
<dbReference type="SUPFAM" id="SSF56784">
    <property type="entry name" value="HAD-like"/>
    <property type="match status" value="1"/>
</dbReference>
<dbReference type="GO" id="GO:0008967">
    <property type="term" value="F:phosphoglycolate phosphatase activity"/>
    <property type="evidence" value="ECO:0007669"/>
    <property type="project" value="TreeGrafter"/>
</dbReference>
<dbReference type="GO" id="GO:0006281">
    <property type="term" value="P:DNA repair"/>
    <property type="evidence" value="ECO:0007669"/>
    <property type="project" value="TreeGrafter"/>
</dbReference>
<accession>A0A7I8D362</accession>
<gene>
    <name evidence="1" type="ORF">C12CBH8_08110</name>
</gene>
<proteinExistence type="predicted"/>
<dbReference type="RefSeq" id="WP_215533617.1">
    <property type="nucleotide sequence ID" value="NZ_AP023321.1"/>
</dbReference>
<dbReference type="AlphaFoldDB" id="A0A7I8D362"/>
<evidence type="ECO:0000313" key="1">
    <source>
        <dbReference type="EMBL" id="BCI60172.1"/>
    </source>
</evidence>
<dbReference type="FunFam" id="3.40.50.1000:FF:000022">
    <property type="entry name" value="Phosphoglycolate phosphatase"/>
    <property type="match status" value="1"/>
</dbReference>
<dbReference type="PANTHER" id="PTHR43434">
    <property type="entry name" value="PHOSPHOGLYCOLATE PHOSPHATASE"/>
    <property type="match status" value="1"/>
</dbReference>
<dbReference type="KEGG" id="sman:C12CBH8_08110"/>
<sequence length="215" mass="24009">MKAILFDLDGTLINSLGDLADACNHVLKQNGYEPHPEEQYNYFVGNGMDKLIWAILPEGSTEEAFQKIREQYKSYYLAHSLDRTRPYEGIQETLKQLKEQGFLLAVVSNKPDEQSQKVVKALFEPGLFDLVAGNRPGLPVKPDPALPREVLNRLGADPDKSYFVGDSGVDMKTALNCGLKSIGVTWGFRTEDELRQSGASHIVCRPSQLLDVVKR</sequence>
<dbReference type="InterPro" id="IPR036412">
    <property type="entry name" value="HAD-like_sf"/>
</dbReference>
<dbReference type="PANTHER" id="PTHR43434:SF1">
    <property type="entry name" value="PHOSPHOGLYCOLATE PHOSPHATASE"/>
    <property type="match status" value="1"/>
</dbReference>
<name>A0A7I8D362_9FIRM</name>